<gene>
    <name evidence="1" type="ORF">Ahu01nite_036540</name>
</gene>
<reference evidence="1 2" key="1">
    <citation type="submission" date="2021-01" db="EMBL/GenBank/DDBJ databases">
        <title>Whole genome shotgun sequence of Actinoplanes humidus NBRC 14915.</title>
        <authorList>
            <person name="Komaki H."/>
            <person name="Tamura T."/>
        </authorList>
    </citation>
    <scope>NUCLEOTIDE SEQUENCE [LARGE SCALE GENOMIC DNA]</scope>
    <source>
        <strain evidence="1 2">NBRC 14915</strain>
    </source>
</reference>
<evidence type="ECO:0000313" key="1">
    <source>
        <dbReference type="EMBL" id="GIE20552.1"/>
    </source>
</evidence>
<proteinExistence type="predicted"/>
<dbReference type="EMBL" id="BOMN01000041">
    <property type="protein sequence ID" value="GIE20552.1"/>
    <property type="molecule type" value="Genomic_DNA"/>
</dbReference>
<evidence type="ECO:0000313" key="2">
    <source>
        <dbReference type="Proteomes" id="UP000603200"/>
    </source>
</evidence>
<name>A0ABQ3ZPM7_9ACTN</name>
<dbReference type="Proteomes" id="UP000603200">
    <property type="component" value="Unassembled WGS sequence"/>
</dbReference>
<sequence length="61" mass="6470">MAVTPRRVIPFLPAAYLAAQAYGLVLRDLTRRGARSARPGPTRRLFGLGGPDAALVRPGLA</sequence>
<keyword evidence="2" id="KW-1185">Reference proteome</keyword>
<organism evidence="1 2">
    <name type="scientific">Winogradskya humida</name>
    <dbReference type="NCBI Taxonomy" id="113566"/>
    <lineage>
        <taxon>Bacteria</taxon>
        <taxon>Bacillati</taxon>
        <taxon>Actinomycetota</taxon>
        <taxon>Actinomycetes</taxon>
        <taxon>Micromonosporales</taxon>
        <taxon>Micromonosporaceae</taxon>
        <taxon>Winogradskya</taxon>
    </lineage>
</organism>
<comment type="caution">
    <text evidence="1">The sequence shown here is derived from an EMBL/GenBank/DDBJ whole genome shotgun (WGS) entry which is preliminary data.</text>
</comment>
<protein>
    <submittedName>
        <fullName evidence="1">Uncharacterized protein</fullName>
    </submittedName>
</protein>
<accession>A0ABQ3ZPM7</accession>